<dbReference type="AlphaFoldDB" id="H0QUM6"/>
<comment type="caution">
    <text evidence="1">The sequence shown here is derived from an EMBL/GenBank/DDBJ whole genome shotgun (WGS) entry which is preliminary data.</text>
</comment>
<accession>H0QUM6</accession>
<evidence type="ECO:0000313" key="2">
    <source>
        <dbReference type="Proteomes" id="UP000035034"/>
    </source>
</evidence>
<dbReference type="Proteomes" id="UP000035034">
    <property type="component" value="Unassembled WGS sequence"/>
</dbReference>
<reference evidence="1 2" key="1">
    <citation type="submission" date="2011-12" db="EMBL/GenBank/DDBJ databases">
        <title>Whole genome shotgun sequence of Gordonia effusa NBRC 100432.</title>
        <authorList>
            <person name="Yoshida I."/>
            <person name="Takarada H."/>
            <person name="Hosoyama A."/>
            <person name="Tsuchikane K."/>
            <person name="Katsumata H."/>
            <person name="Yamazaki S."/>
            <person name="Fujita N."/>
        </authorList>
    </citation>
    <scope>NUCLEOTIDE SEQUENCE [LARGE SCALE GENOMIC DNA]</scope>
    <source>
        <strain evidence="1 2">NBRC 100432</strain>
    </source>
</reference>
<keyword evidence="2" id="KW-1185">Reference proteome</keyword>
<protein>
    <submittedName>
        <fullName evidence="1">Uncharacterized protein</fullName>
    </submittedName>
</protein>
<dbReference type="EMBL" id="BAEH01000004">
    <property type="protein sequence ID" value="GAB16527.1"/>
    <property type="molecule type" value="Genomic_DNA"/>
</dbReference>
<gene>
    <name evidence="1" type="ORF">GOEFS_004_00420</name>
</gene>
<name>H0QUM6_9ACTN</name>
<evidence type="ECO:0000313" key="1">
    <source>
        <dbReference type="EMBL" id="GAB16527.1"/>
    </source>
</evidence>
<organism evidence="1 2">
    <name type="scientific">Gordonia effusa NBRC 100432</name>
    <dbReference type="NCBI Taxonomy" id="1077974"/>
    <lineage>
        <taxon>Bacteria</taxon>
        <taxon>Bacillati</taxon>
        <taxon>Actinomycetota</taxon>
        <taxon>Actinomycetes</taxon>
        <taxon>Mycobacteriales</taxon>
        <taxon>Gordoniaceae</taxon>
        <taxon>Gordonia</taxon>
    </lineage>
</organism>
<proteinExistence type="predicted"/>
<sequence length="65" mass="6792">MPPSLTPLLLIYGLAAAAGNSVTGAIENRSIRLSTTLCPVLLFCGIEFFAWSKNAPAMIVVAVSL</sequence>
<dbReference type="STRING" id="1077974.GOEFS_004_00420"/>